<evidence type="ECO:0000313" key="2">
    <source>
        <dbReference type="Proteomes" id="UP000001861"/>
    </source>
</evidence>
<dbReference type="HOGENOM" id="CLU_067622_1_0_1"/>
<dbReference type="VEuPathDB" id="FungiDB:CC1G_07773"/>
<dbReference type="AlphaFoldDB" id="A8NNZ5"/>
<dbReference type="EMBL" id="AACS02000012">
    <property type="protein sequence ID" value="EAU86577.2"/>
    <property type="molecule type" value="Genomic_DNA"/>
</dbReference>
<keyword evidence="2" id="KW-1185">Reference proteome</keyword>
<evidence type="ECO:0000313" key="1">
    <source>
        <dbReference type="EMBL" id="EAU86577.2"/>
    </source>
</evidence>
<dbReference type="OrthoDB" id="3269456at2759"/>
<dbReference type="Proteomes" id="UP000001861">
    <property type="component" value="Unassembled WGS sequence"/>
</dbReference>
<proteinExistence type="predicted"/>
<organism evidence="1 2">
    <name type="scientific">Coprinopsis cinerea (strain Okayama-7 / 130 / ATCC MYA-4618 / FGSC 9003)</name>
    <name type="common">Inky cap fungus</name>
    <name type="synonym">Hormographiella aspergillata</name>
    <dbReference type="NCBI Taxonomy" id="240176"/>
    <lineage>
        <taxon>Eukaryota</taxon>
        <taxon>Fungi</taxon>
        <taxon>Dikarya</taxon>
        <taxon>Basidiomycota</taxon>
        <taxon>Agaricomycotina</taxon>
        <taxon>Agaricomycetes</taxon>
        <taxon>Agaricomycetidae</taxon>
        <taxon>Agaricales</taxon>
        <taxon>Agaricineae</taxon>
        <taxon>Psathyrellaceae</taxon>
        <taxon>Coprinopsis</taxon>
    </lineage>
</organism>
<protein>
    <submittedName>
        <fullName evidence="1">Uncharacterized protein</fullName>
    </submittedName>
</protein>
<dbReference type="OMA" id="FYAMIEN"/>
<comment type="caution">
    <text evidence="1">The sequence shown here is derived from an EMBL/GenBank/DDBJ whole genome shotgun (WGS) entry which is preliminary data.</text>
</comment>
<dbReference type="RefSeq" id="XP_001835230.2">
    <property type="nucleotide sequence ID" value="XM_001835178.2"/>
</dbReference>
<dbReference type="KEGG" id="cci:CC1G_07773"/>
<name>A8NNZ5_COPC7</name>
<reference evidence="1 2" key="1">
    <citation type="journal article" date="2010" name="Proc. Natl. Acad. Sci. U.S.A.">
        <title>Insights into evolution of multicellular fungi from the assembled chromosomes of the mushroom Coprinopsis cinerea (Coprinus cinereus).</title>
        <authorList>
            <person name="Stajich J.E."/>
            <person name="Wilke S.K."/>
            <person name="Ahren D."/>
            <person name="Au C.H."/>
            <person name="Birren B.W."/>
            <person name="Borodovsky M."/>
            <person name="Burns C."/>
            <person name="Canback B."/>
            <person name="Casselton L.A."/>
            <person name="Cheng C.K."/>
            <person name="Deng J."/>
            <person name="Dietrich F.S."/>
            <person name="Fargo D.C."/>
            <person name="Farman M.L."/>
            <person name="Gathman A.C."/>
            <person name="Goldberg J."/>
            <person name="Guigo R."/>
            <person name="Hoegger P.J."/>
            <person name="Hooker J.B."/>
            <person name="Huggins A."/>
            <person name="James T.Y."/>
            <person name="Kamada T."/>
            <person name="Kilaru S."/>
            <person name="Kodira C."/>
            <person name="Kues U."/>
            <person name="Kupfer D."/>
            <person name="Kwan H.S."/>
            <person name="Lomsadze A."/>
            <person name="Li W."/>
            <person name="Lilly W.W."/>
            <person name="Ma L.J."/>
            <person name="Mackey A.J."/>
            <person name="Manning G."/>
            <person name="Martin F."/>
            <person name="Muraguchi H."/>
            <person name="Natvig D.O."/>
            <person name="Palmerini H."/>
            <person name="Ramesh M.A."/>
            <person name="Rehmeyer C.J."/>
            <person name="Roe B.A."/>
            <person name="Shenoy N."/>
            <person name="Stanke M."/>
            <person name="Ter-Hovhannisyan V."/>
            <person name="Tunlid A."/>
            <person name="Velagapudi R."/>
            <person name="Vision T.J."/>
            <person name="Zeng Q."/>
            <person name="Zolan M.E."/>
            <person name="Pukkila P.J."/>
        </authorList>
    </citation>
    <scope>NUCLEOTIDE SEQUENCE [LARGE SCALE GENOMIC DNA]</scope>
    <source>
        <strain evidence="2">Okayama-7 / 130 / ATCC MYA-4618 / FGSC 9003</strain>
    </source>
</reference>
<gene>
    <name evidence="1" type="ORF">CC1G_07773</name>
</gene>
<dbReference type="InParanoid" id="A8NNZ5"/>
<sequence length="318" mass="35895">MDEFYNIDSGVRALNTMLITRKEEVAAKEDSQGVDWLSDSKILDDSRFEFVAVENPKSWILGKKGEDGSVEEAVFRVPGILCGKDLPPIQGHSTSKSLLRGRRYMRQHVKITGFGDPTFQAAFERIEEAYLKLNGSLKDGLLEGWGPATFNNHTAIEANTRYFTHVSAVGDRQKVPFSRFVDPDGVLASLAQNEFVHTEDNEVQYLERLHDMDPKFRAVSPTVFKDGDIVEATIAFVGIPTKNRTVKFLVTLKAIVLLDQKERDRAAILRMRSKYNQFGGEPGSTAQTIMKRKIFYDSVNDDYSGETERQLSKMRIDS</sequence>
<dbReference type="GeneID" id="6011758"/>
<dbReference type="eggNOG" id="ENOG502SVAK">
    <property type="taxonomic scope" value="Eukaryota"/>
</dbReference>
<dbReference type="STRING" id="240176.A8NNZ5"/>
<accession>A8NNZ5</accession>